<name>A0A8X6QJC7_NEPPI</name>
<organism evidence="1 2">
    <name type="scientific">Nephila pilipes</name>
    <name type="common">Giant wood spider</name>
    <name type="synonym">Nephila maculata</name>
    <dbReference type="NCBI Taxonomy" id="299642"/>
    <lineage>
        <taxon>Eukaryota</taxon>
        <taxon>Metazoa</taxon>
        <taxon>Ecdysozoa</taxon>
        <taxon>Arthropoda</taxon>
        <taxon>Chelicerata</taxon>
        <taxon>Arachnida</taxon>
        <taxon>Araneae</taxon>
        <taxon>Araneomorphae</taxon>
        <taxon>Entelegynae</taxon>
        <taxon>Araneoidea</taxon>
        <taxon>Nephilidae</taxon>
        <taxon>Nephila</taxon>
    </lineage>
</organism>
<protein>
    <submittedName>
        <fullName evidence="1">Uncharacterized protein</fullName>
    </submittedName>
</protein>
<dbReference type="Proteomes" id="UP000887013">
    <property type="component" value="Unassembled WGS sequence"/>
</dbReference>
<dbReference type="AlphaFoldDB" id="A0A8X6QJC7"/>
<proteinExistence type="predicted"/>
<gene>
    <name evidence="1" type="ORF">NPIL_514341</name>
</gene>
<dbReference type="EMBL" id="BMAW01033385">
    <property type="protein sequence ID" value="GFU29996.1"/>
    <property type="molecule type" value="Genomic_DNA"/>
</dbReference>
<evidence type="ECO:0000313" key="2">
    <source>
        <dbReference type="Proteomes" id="UP000887013"/>
    </source>
</evidence>
<accession>A0A8X6QJC7</accession>
<reference evidence="1" key="1">
    <citation type="submission" date="2020-08" db="EMBL/GenBank/DDBJ databases">
        <title>Multicomponent nature underlies the extraordinary mechanical properties of spider dragline silk.</title>
        <authorList>
            <person name="Kono N."/>
            <person name="Nakamura H."/>
            <person name="Mori M."/>
            <person name="Yoshida Y."/>
            <person name="Ohtoshi R."/>
            <person name="Malay A.D."/>
            <person name="Moran D.A.P."/>
            <person name="Tomita M."/>
            <person name="Numata K."/>
            <person name="Arakawa K."/>
        </authorList>
    </citation>
    <scope>NUCLEOTIDE SEQUENCE</scope>
</reference>
<comment type="caution">
    <text evidence="1">The sequence shown here is derived from an EMBL/GenBank/DDBJ whole genome shotgun (WGS) entry which is preliminary data.</text>
</comment>
<sequence length="78" mass="9130">MSAIQIFPNPNLVRLEKPLPFSTNRSDDPKSLLSRIQHRDVKRCVRRSSARARIETRWNISRSVFLFDHGLWSSAPNR</sequence>
<evidence type="ECO:0000313" key="1">
    <source>
        <dbReference type="EMBL" id="GFU29996.1"/>
    </source>
</evidence>
<keyword evidence="2" id="KW-1185">Reference proteome</keyword>